<keyword evidence="2 3" id="KW-0040">ANK repeat</keyword>
<evidence type="ECO:0000256" key="1">
    <source>
        <dbReference type="ARBA" id="ARBA00022737"/>
    </source>
</evidence>
<dbReference type="SUPFAM" id="SSF48403">
    <property type="entry name" value="Ankyrin repeat"/>
    <property type="match status" value="1"/>
</dbReference>
<dbReference type="EMBL" id="JBHSPH010000001">
    <property type="protein sequence ID" value="MFC5861160.1"/>
    <property type="molecule type" value="Genomic_DNA"/>
</dbReference>
<organism evidence="5 6">
    <name type="scientific">Acidicapsa dinghuensis</name>
    <dbReference type="NCBI Taxonomy" id="2218256"/>
    <lineage>
        <taxon>Bacteria</taxon>
        <taxon>Pseudomonadati</taxon>
        <taxon>Acidobacteriota</taxon>
        <taxon>Terriglobia</taxon>
        <taxon>Terriglobales</taxon>
        <taxon>Acidobacteriaceae</taxon>
        <taxon>Acidicapsa</taxon>
    </lineage>
</organism>
<protein>
    <submittedName>
        <fullName evidence="5">Ankyrin repeat domain-containing protein</fullName>
    </submittedName>
</protein>
<evidence type="ECO:0000256" key="2">
    <source>
        <dbReference type="ARBA" id="ARBA00023043"/>
    </source>
</evidence>
<evidence type="ECO:0000256" key="3">
    <source>
        <dbReference type="PROSITE-ProRule" id="PRU00023"/>
    </source>
</evidence>
<evidence type="ECO:0000256" key="4">
    <source>
        <dbReference type="SAM" id="MobiDB-lite"/>
    </source>
</evidence>
<feature type="repeat" description="ANK" evidence="3">
    <location>
        <begin position="70"/>
        <end position="102"/>
    </location>
</feature>
<name>A0ABW1ED71_9BACT</name>
<keyword evidence="6" id="KW-1185">Reference proteome</keyword>
<accession>A0ABW1ED71</accession>
<dbReference type="Gene3D" id="1.25.40.20">
    <property type="entry name" value="Ankyrin repeat-containing domain"/>
    <property type="match status" value="2"/>
</dbReference>
<keyword evidence="1" id="KW-0677">Repeat</keyword>
<dbReference type="PANTHER" id="PTHR24198:SF165">
    <property type="entry name" value="ANKYRIN REPEAT-CONTAINING PROTEIN-RELATED"/>
    <property type="match status" value="1"/>
</dbReference>
<dbReference type="PROSITE" id="PS50297">
    <property type="entry name" value="ANK_REP_REGION"/>
    <property type="match status" value="1"/>
</dbReference>
<proteinExistence type="predicted"/>
<dbReference type="RefSeq" id="WP_377819137.1">
    <property type="nucleotide sequence ID" value="NZ_JBHSPH010000001.1"/>
</dbReference>
<reference evidence="6" key="1">
    <citation type="journal article" date="2019" name="Int. J. Syst. Evol. Microbiol.">
        <title>The Global Catalogue of Microorganisms (GCM) 10K type strain sequencing project: providing services to taxonomists for standard genome sequencing and annotation.</title>
        <authorList>
            <consortium name="The Broad Institute Genomics Platform"/>
            <consortium name="The Broad Institute Genome Sequencing Center for Infectious Disease"/>
            <person name="Wu L."/>
            <person name="Ma J."/>
        </authorList>
    </citation>
    <scope>NUCLEOTIDE SEQUENCE [LARGE SCALE GENOMIC DNA]</scope>
    <source>
        <strain evidence="6">JCM 4087</strain>
    </source>
</reference>
<dbReference type="Pfam" id="PF13857">
    <property type="entry name" value="Ank_5"/>
    <property type="match status" value="1"/>
</dbReference>
<dbReference type="SMART" id="SM00248">
    <property type="entry name" value="ANK"/>
    <property type="match status" value="2"/>
</dbReference>
<dbReference type="InterPro" id="IPR002110">
    <property type="entry name" value="Ankyrin_rpt"/>
</dbReference>
<comment type="caution">
    <text evidence="5">The sequence shown here is derived from an EMBL/GenBank/DDBJ whole genome shotgun (WGS) entry which is preliminary data.</text>
</comment>
<dbReference type="PANTHER" id="PTHR24198">
    <property type="entry name" value="ANKYRIN REPEAT AND PROTEIN KINASE DOMAIN-CONTAINING PROTEIN"/>
    <property type="match status" value="1"/>
</dbReference>
<sequence length="148" mass="15558">MAAAAYQPTLITLLIEAGANIHAKNRHGDQPIHSAAVGTPGSSNWNPSTQSEAIVRLVNAGADPDSANKLGVTPLHRAVRTRCAAAVRTLLASGVNPARRNKSGSTAISLATLNTGRGGTGSEEAKSQQQEIIRMLEQYMRQAPDLPR</sequence>
<evidence type="ECO:0000313" key="5">
    <source>
        <dbReference type="EMBL" id="MFC5861160.1"/>
    </source>
</evidence>
<dbReference type="Proteomes" id="UP001596091">
    <property type="component" value="Unassembled WGS sequence"/>
</dbReference>
<feature type="region of interest" description="Disordered" evidence="4">
    <location>
        <begin position="26"/>
        <end position="48"/>
    </location>
</feature>
<dbReference type="PROSITE" id="PS50088">
    <property type="entry name" value="ANK_REPEAT"/>
    <property type="match status" value="1"/>
</dbReference>
<gene>
    <name evidence="5" type="ORF">ACFPT7_02520</name>
</gene>
<evidence type="ECO:0000313" key="6">
    <source>
        <dbReference type="Proteomes" id="UP001596091"/>
    </source>
</evidence>
<dbReference type="InterPro" id="IPR036770">
    <property type="entry name" value="Ankyrin_rpt-contain_sf"/>
</dbReference>